<dbReference type="GO" id="GO:0006606">
    <property type="term" value="P:protein import into nucleus"/>
    <property type="evidence" value="ECO:0007669"/>
    <property type="project" value="TreeGrafter"/>
</dbReference>
<dbReference type="OrthoDB" id="203824at2759"/>
<accession>A0A9W8E3R2</accession>
<dbReference type="GO" id="GO:0016973">
    <property type="term" value="P:poly(A)+ mRNA export from nucleus"/>
    <property type="evidence" value="ECO:0007669"/>
    <property type="project" value="TreeGrafter"/>
</dbReference>
<dbReference type="GO" id="GO:0005643">
    <property type="term" value="C:nuclear pore"/>
    <property type="evidence" value="ECO:0007669"/>
    <property type="project" value="InterPro"/>
</dbReference>
<evidence type="ECO:0000256" key="2">
    <source>
        <dbReference type="ARBA" id="ARBA00010186"/>
    </source>
</evidence>
<reference evidence="4" key="1">
    <citation type="submission" date="2022-07" db="EMBL/GenBank/DDBJ databases">
        <title>Phylogenomic reconstructions and comparative analyses of Kickxellomycotina fungi.</title>
        <authorList>
            <person name="Reynolds N.K."/>
            <person name="Stajich J.E."/>
            <person name="Barry K."/>
            <person name="Grigoriev I.V."/>
            <person name="Crous P."/>
            <person name="Smith M.E."/>
        </authorList>
    </citation>
    <scope>NUCLEOTIDE SEQUENCE</scope>
    <source>
        <strain evidence="4">RSA 1196</strain>
    </source>
</reference>
<evidence type="ECO:0000256" key="3">
    <source>
        <dbReference type="ARBA" id="ARBA00023242"/>
    </source>
</evidence>
<proteinExistence type="inferred from homology"/>
<keyword evidence="5" id="KW-1185">Reference proteome</keyword>
<dbReference type="AlphaFoldDB" id="A0A9W8E3R2"/>
<keyword evidence="3" id="KW-0539">Nucleus</keyword>
<comment type="subcellular location">
    <subcellularLocation>
        <location evidence="1">Nucleus envelope</location>
    </subcellularLocation>
</comment>
<dbReference type="EMBL" id="JANBPY010003551">
    <property type="protein sequence ID" value="KAJ1951162.1"/>
    <property type="molecule type" value="Genomic_DNA"/>
</dbReference>
<organism evidence="4 5">
    <name type="scientific">Dispira parvispora</name>
    <dbReference type="NCBI Taxonomy" id="1520584"/>
    <lineage>
        <taxon>Eukaryota</taxon>
        <taxon>Fungi</taxon>
        <taxon>Fungi incertae sedis</taxon>
        <taxon>Zoopagomycota</taxon>
        <taxon>Kickxellomycotina</taxon>
        <taxon>Dimargaritomycetes</taxon>
        <taxon>Dimargaritales</taxon>
        <taxon>Dimargaritaceae</taxon>
        <taxon>Dispira</taxon>
    </lineage>
</organism>
<dbReference type="PANTHER" id="PTHR11225">
    <property type="entry name" value="NUCLEAR PORE COMPLEX PROTEIN NUP93 NUCLEOPORIN NUP93 DEAD EYE PROTEIN"/>
    <property type="match status" value="1"/>
</dbReference>
<dbReference type="PANTHER" id="PTHR11225:SF4">
    <property type="entry name" value="NUCLEAR PORE COMPLEX PROTEIN NUP93"/>
    <property type="match status" value="1"/>
</dbReference>
<evidence type="ECO:0000313" key="5">
    <source>
        <dbReference type="Proteomes" id="UP001150925"/>
    </source>
</evidence>
<feature type="non-terminal residue" evidence="4">
    <location>
        <position position="122"/>
    </location>
</feature>
<name>A0A9W8E3R2_9FUNG</name>
<comment type="similarity">
    <text evidence="2">Belongs to the nucleoporin interacting component (NIC) family.</text>
</comment>
<evidence type="ECO:0000313" key="4">
    <source>
        <dbReference type="EMBL" id="KAJ1951162.1"/>
    </source>
</evidence>
<dbReference type="GO" id="GO:0017056">
    <property type="term" value="F:structural constituent of nuclear pore"/>
    <property type="evidence" value="ECO:0007669"/>
    <property type="project" value="InterPro"/>
</dbReference>
<protein>
    <submittedName>
        <fullName evidence="4">Nuclear pore complex subunit</fullName>
    </submittedName>
</protein>
<sequence length="122" mass="13497">MLNTSSANRLQQLLEESQRLTSNITTGDVPTINRGLDQIEEESRRLLSKSILDRGAQDSNGQYLLASSGVDSDRLSSALQSFKLGTTFESIQSIPDGDVEAYLQCQREQLIINALESGYRET</sequence>
<dbReference type="InterPro" id="IPR007231">
    <property type="entry name" value="Nucleoporin_int_Nup93/Nic96"/>
</dbReference>
<dbReference type="Proteomes" id="UP001150925">
    <property type="component" value="Unassembled WGS sequence"/>
</dbReference>
<comment type="caution">
    <text evidence="4">The sequence shown here is derived from an EMBL/GenBank/DDBJ whole genome shotgun (WGS) entry which is preliminary data.</text>
</comment>
<evidence type="ECO:0000256" key="1">
    <source>
        <dbReference type="ARBA" id="ARBA00004259"/>
    </source>
</evidence>
<gene>
    <name evidence="4" type="primary">NIC96_2</name>
    <name evidence="4" type="ORF">IWQ62_006456</name>
</gene>